<dbReference type="InterPro" id="IPR029063">
    <property type="entry name" value="SAM-dependent_MTases_sf"/>
</dbReference>
<reference evidence="3 4" key="1">
    <citation type="submission" date="2013-07" db="EMBL/GenBank/DDBJ databases">
        <title>Comparative Genomic and Metabolomic Analysis of Twelve Strains of Pseudoalteromonas luteoviolacea.</title>
        <authorList>
            <person name="Vynne N.G."/>
            <person name="Mansson M."/>
            <person name="Gram L."/>
        </authorList>
    </citation>
    <scope>NUCLEOTIDE SEQUENCE [LARGE SCALE GENOMIC DNA]</scope>
    <source>
        <strain evidence="3 4">NCIMB 1942</strain>
    </source>
</reference>
<dbReference type="Pfam" id="PF04072">
    <property type="entry name" value="LCM"/>
    <property type="match status" value="1"/>
</dbReference>
<dbReference type="GO" id="GO:0008168">
    <property type="term" value="F:methyltransferase activity"/>
    <property type="evidence" value="ECO:0007669"/>
    <property type="project" value="UniProtKB-KW"/>
</dbReference>
<keyword evidence="2" id="KW-0808">Transferase</keyword>
<comment type="caution">
    <text evidence="3">The sequence shown here is derived from an EMBL/GenBank/DDBJ whole genome shotgun (WGS) entry which is preliminary data.</text>
</comment>
<sequence length="275" mass="31939">MKQSTNLTSVPETMLWTLHNRAVEAMRSDGVIRDEHATRIYQSIDYHFEQSFGKAEPSHAVRSLDFDREISAFLEKYPEGTIVNLGEGLETQRFRVSNNKALWLSVDLPESIEIRERFIQPDENHLHLSFSAFDRQWFEYVPKDKPLFISAQGLFMYFKEQDVVKLIKDIAATFDNWRLMFDTIPVWLSNKSTSATGWEKTSHYTTPKMPWGINRDQLTTYFKTQLPSGLQITDVGYSNFPRGMTKWVFMALKSLPIIKNNAPTIVKIEPVNFSK</sequence>
<dbReference type="EMBL" id="AUXT01000046">
    <property type="protein sequence ID" value="KZN55794.1"/>
    <property type="molecule type" value="Genomic_DNA"/>
</dbReference>
<dbReference type="AlphaFoldDB" id="A0A167GLK2"/>
<organism evidence="3 4">
    <name type="scientific">Pseudoalteromonas luteoviolacea NCIMB 1942</name>
    <dbReference type="NCBI Taxonomy" id="1365253"/>
    <lineage>
        <taxon>Bacteria</taxon>
        <taxon>Pseudomonadati</taxon>
        <taxon>Pseudomonadota</taxon>
        <taxon>Gammaproteobacteria</taxon>
        <taxon>Alteromonadales</taxon>
        <taxon>Pseudoalteromonadaceae</taxon>
        <taxon>Pseudoalteromonas</taxon>
    </lineage>
</organism>
<keyword evidence="1" id="KW-0489">Methyltransferase</keyword>
<dbReference type="SUPFAM" id="SSF53335">
    <property type="entry name" value="S-adenosyl-L-methionine-dependent methyltransferases"/>
    <property type="match status" value="1"/>
</dbReference>
<dbReference type="Gene3D" id="3.40.50.150">
    <property type="entry name" value="Vaccinia Virus protein VP39"/>
    <property type="match status" value="1"/>
</dbReference>
<evidence type="ECO:0000313" key="4">
    <source>
        <dbReference type="Proteomes" id="UP000076587"/>
    </source>
</evidence>
<evidence type="ECO:0000256" key="1">
    <source>
        <dbReference type="ARBA" id="ARBA00022603"/>
    </source>
</evidence>
<evidence type="ECO:0008006" key="5">
    <source>
        <dbReference type="Google" id="ProtNLM"/>
    </source>
</evidence>
<dbReference type="Proteomes" id="UP000076587">
    <property type="component" value="Unassembled WGS sequence"/>
</dbReference>
<accession>A0A167GLK2</accession>
<dbReference type="PANTHER" id="PTHR43619:SF2">
    <property type="entry name" value="S-ADENOSYL-L-METHIONINE-DEPENDENT METHYLTRANSFERASES SUPERFAMILY PROTEIN"/>
    <property type="match status" value="1"/>
</dbReference>
<dbReference type="GO" id="GO:0032259">
    <property type="term" value="P:methylation"/>
    <property type="evidence" value="ECO:0007669"/>
    <property type="project" value="UniProtKB-KW"/>
</dbReference>
<dbReference type="PANTHER" id="PTHR43619">
    <property type="entry name" value="S-ADENOSYL-L-METHIONINE-DEPENDENT METHYLTRANSFERASE YKTD-RELATED"/>
    <property type="match status" value="1"/>
</dbReference>
<gene>
    <name evidence="3" type="ORF">N482_04790</name>
</gene>
<proteinExistence type="predicted"/>
<evidence type="ECO:0000313" key="3">
    <source>
        <dbReference type="EMBL" id="KZN55794.1"/>
    </source>
</evidence>
<protein>
    <recommendedName>
        <fullName evidence="5">O-methyltransferase</fullName>
    </recommendedName>
</protein>
<dbReference type="InterPro" id="IPR007213">
    <property type="entry name" value="Ppm1/Ppm2/Tcmp"/>
</dbReference>
<evidence type="ECO:0000256" key="2">
    <source>
        <dbReference type="ARBA" id="ARBA00022679"/>
    </source>
</evidence>
<name>A0A167GLK2_9GAMM</name>
<dbReference type="RefSeq" id="WP_063375795.1">
    <property type="nucleotide sequence ID" value="NZ_AUXT01000046.1"/>
</dbReference>
<dbReference type="OrthoDB" id="9800233at2"/>
<dbReference type="PATRIC" id="fig|1365253.3.peg.818"/>